<dbReference type="AlphaFoldDB" id="A0A919EBE9"/>
<evidence type="ECO:0000313" key="14">
    <source>
        <dbReference type="EMBL" id="GHF42020.1"/>
    </source>
</evidence>
<keyword evidence="10 12" id="KW-0472">Membrane</keyword>
<keyword evidence="3" id="KW-0645">Protease</keyword>
<evidence type="ECO:0000256" key="1">
    <source>
        <dbReference type="ARBA" id="ARBA00001947"/>
    </source>
</evidence>
<keyword evidence="7" id="KW-0862">Zinc</keyword>
<accession>A0A919EBE9</accession>
<evidence type="ECO:0000256" key="11">
    <source>
        <dbReference type="SAM" id="MobiDB-lite"/>
    </source>
</evidence>
<evidence type="ECO:0000256" key="3">
    <source>
        <dbReference type="ARBA" id="ARBA00022670"/>
    </source>
</evidence>
<feature type="domain" description="Peptidase M48" evidence="13">
    <location>
        <begin position="125"/>
        <end position="327"/>
    </location>
</feature>
<reference evidence="14" key="1">
    <citation type="journal article" date="2014" name="Int. J. Syst. Evol. Microbiol.">
        <title>Complete genome sequence of Corynebacterium casei LMG S-19264T (=DSM 44701T), isolated from a smear-ripened cheese.</title>
        <authorList>
            <consortium name="US DOE Joint Genome Institute (JGI-PGF)"/>
            <person name="Walter F."/>
            <person name="Albersmeier A."/>
            <person name="Kalinowski J."/>
            <person name="Ruckert C."/>
        </authorList>
    </citation>
    <scope>NUCLEOTIDE SEQUENCE</scope>
    <source>
        <strain evidence="14">JCM 4059</strain>
    </source>
</reference>
<keyword evidence="5" id="KW-0479">Metal-binding</keyword>
<keyword evidence="4 12" id="KW-0812">Transmembrane</keyword>
<evidence type="ECO:0000313" key="15">
    <source>
        <dbReference type="Proteomes" id="UP000638313"/>
    </source>
</evidence>
<dbReference type="Pfam" id="PF01435">
    <property type="entry name" value="Peptidase_M48"/>
    <property type="match status" value="1"/>
</dbReference>
<evidence type="ECO:0000256" key="9">
    <source>
        <dbReference type="ARBA" id="ARBA00023049"/>
    </source>
</evidence>
<dbReference type="InterPro" id="IPR001915">
    <property type="entry name" value="Peptidase_M48"/>
</dbReference>
<dbReference type="GO" id="GO:0006508">
    <property type="term" value="P:proteolysis"/>
    <property type="evidence" value="ECO:0007669"/>
    <property type="project" value="UniProtKB-KW"/>
</dbReference>
<sequence length="954" mass="100491">MVAGTTLRFVLLMVLLLVSCGHVLDRIARNAVLPKGMGTYGCLFAAGADPYHDAGVELLFTVSAQAKAFDACMARYDPSLPWWVAIAWPAMLLAVAAVLFRLTPRWKTRRSRVVPLEKADADHGIARTLAALSATAGLPRPPRVVVDPAAASTGAVVFGSNRRPVVCLHGGLLTRRHTDPAGFRAVLLHELAHIRNKDVTLTHATIALWRAFVAVVLLPGAVYGVHGVLNQRKLSQPLELPSVTRNLELLALLVALVYLARSDVLRSREIHADRAALRWGADRSGWAFPAVAATAPPRGAVRRALASFAEQWRTHPRWEVRRESLDDPAVLFGLRPLPLLVTGAAATLIGSLLNETTSLLANSRSWDVAKALATAALVTGVVGVAVWRAVAHALLTGRRVPSGVRAGLWLGTGMALGELLVDDLTLSRWLPDRPAPLLLMVVAGTALVWWTAQCARLWAGAWRGRSVLPPMLLCLAGLCLLLAAWYAWWRESGVFYAMGQPLDFPAAAEAHGRFTVPEGFRSWYGTLLVNLLAESHRPLSLPALAALSLVPLLARLIRPGTGTPPWVRRATGGGDVPGWPPGPRPPRVRVLLQSALLGVAAGAAAFVGVAAALHARLVSGRLPTADHAVTYYGWVVLTVALAQTAAAAVAASRSSGHHRLPAALAAAVVAAPVTFAGLALSDSVSGCVRPLAALGQACRPGVAGPSWSMLPYLLGPSLVLGAGGALFAAAAVSGAGAVRQWRRTGTRTAAGRAVPPRPAAPPGEWQPGGASSAGRLVVAAVCAAALAVSVLATVPRLGDGRDAKASVASSRPAAGPPPPRSPLVRRIQVLAWYGHGGQDLLDRSAKVSLAYVRLLKDAGGEIDNDRVRPHCTALSGVARDSAAFFRVPDAQAQEQWEKYIAQLAAAGRLCKESTDRSDGDLLVQSVDSTVRAAGFLLRATARVKEVARVGEPFT</sequence>
<name>A0A919EBE9_9ACTN</name>
<comment type="caution">
    <text evidence="14">The sequence shown here is derived from an EMBL/GenBank/DDBJ whole genome shotgun (WGS) entry which is preliminary data.</text>
</comment>
<evidence type="ECO:0000256" key="5">
    <source>
        <dbReference type="ARBA" id="ARBA00022723"/>
    </source>
</evidence>
<evidence type="ECO:0000256" key="12">
    <source>
        <dbReference type="SAM" id="Phobius"/>
    </source>
</evidence>
<evidence type="ECO:0000256" key="10">
    <source>
        <dbReference type="ARBA" id="ARBA00023136"/>
    </source>
</evidence>
<feature type="transmembrane region" description="Helical" evidence="12">
    <location>
        <begin position="82"/>
        <end position="102"/>
    </location>
</feature>
<feature type="transmembrane region" description="Helical" evidence="12">
    <location>
        <begin position="201"/>
        <end position="223"/>
    </location>
</feature>
<dbReference type="Proteomes" id="UP000638313">
    <property type="component" value="Unassembled WGS sequence"/>
</dbReference>
<evidence type="ECO:0000256" key="7">
    <source>
        <dbReference type="ARBA" id="ARBA00022833"/>
    </source>
</evidence>
<comment type="cofactor">
    <cofactor evidence="1">
        <name>Zn(2+)</name>
        <dbReference type="ChEBI" id="CHEBI:29105"/>
    </cofactor>
</comment>
<keyword evidence="6" id="KW-0378">Hydrolase</keyword>
<feature type="transmembrane region" description="Helical" evidence="12">
    <location>
        <begin position="631"/>
        <end position="650"/>
    </location>
</feature>
<dbReference type="GO" id="GO:0046872">
    <property type="term" value="F:metal ion binding"/>
    <property type="evidence" value="ECO:0007669"/>
    <property type="project" value="UniProtKB-KW"/>
</dbReference>
<feature type="transmembrane region" description="Helical" evidence="12">
    <location>
        <begin position="243"/>
        <end position="260"/>
    </location>
</feature>
<feature type="transmembrane region" description="Helical" evidence="12">
    <location>
        <begin position="662"/>
        <end position="681"/>
    </location>
</feature>
<evidence type="ECO:0000256" key="4">
    <source>
        <dbReference type="ARBA" id="ARBA00022692"/>
    </source>
</evidence>
<feature type="region of interest" description="Disordered" evidence="11">
    <location>
        <begin position="743"/>
        <end position="768"/>
    </location>
</feature>
<feature type="region of interest" description="Disordered" evidence="11">
    <location>
        <begin position="801"/>
        <end position="821"/>
    </location>
</feature>
<keyword evidence="9" id="KW-0482">Metalloprotease</keyword>
<organism evidence="14 15">
    <name type="scientific">Streptomyces mashuensis</name>
    <dbReference type="NCBI Taxonomy" id="33904"/>
    <lineage>
        <taxon>Bacteria</taxon>
        <taxon>Bacillati</taxon>
        <taxon>Actinomycetota</taxon>
        <taxon>Actinomycetes</taxon>
        <taxon>Kitasatosporales</taxon>
        <taxon>Streptomycetaceae</taxon>
        <taxon>Streptomyces</taxon>
    </lineage>
</organism>
<feature type="transmembrane region" description="Helical" evidence="12">
    <location>
        <begin position="371"/>
        <end position="391"/>
    </location>
</feature>
<feature type="transmembrane region" description="Helical" evidence="12">
    <location>
        <begin position="437"/>
        <end position="459"/>
    </location>
</feature>
<protein>
    <recommendedName>
        <fullName evidence="13">Peptidase M48 domain-containing protein</fullName>
    </recommendedName>
</protein>
<evidence type="ECO:0000256" key="8">
    <source>
        <dbReference type="ARBA" id="ARBA00022989"/>
    </source>
</evidence>
<proteinExistence type="predicted"/>
<dbReference type="RefSeq" id="WP_190129510.1">
    <property type="nucleotide sequence ID" value="NZ_BNBD01000004.1"/>
</dbReference>
<keyword evidence="15" id="KW-1185">Reference proteome</keyword>
<gene>
    <name evidence="14" type="ORF">GCM10010218_23890</name>
</gene>
<evidence type="ECO:0000259" key="13">
    <source>
        <dbReference type="Pfam" id="PF01435"/>
    </source>
</evidence>
<keyword evidence="8 12" id="KW-1133">Transmembrane helix</keyword>
<dbReference type="PANTHER" id="PTHR43221">
    <property type="entry name" value="PROTEASE HTPX"/>
    <property type="match status" value="1"/>
</dbReference>
<feature type="transmembrane region" description="Helical" evidence="12">
    <location>
        <begin position="329"/>
        <end position="351"/>
    </location>
</feature>
<dbReference type="EMBL" id="BNBD01000004">
    <property type="protein sequence ID" value="GHF42020.1"/>
    <property type="molecule type" value="Genomic_DNA"/>
</dbReference>
<feature type="transmembrane region" description="Helical" evidence="12">
    <location>
        <begin position="718"/>
        <end position="738"/>
    </location>
</feature>
<dbReference type="Gene3D" id="3.30.2010.10">
    <property type="entry name" value="Metalloproteases ('zincins'), catalytic domain"/>
    <property type="match status" value="1"/>
</dbReference>
<dbReference type="PANTHER" id="PTHR43221:SF2">
    <property type="entry name" value="PROTEASE HTPX HOMOLOG"/>
    <property type="match status" value="1"/>
</dbReference>
<dbReference type="GO" id="GO:0004222">
    <property type="term" value="F:metalloendopeptidase activity"/>
    <property type="evidence" value="ECO:0007669"/>
    <property type="project" value="InterPro"/>
</dbReference>
<evidence type="ECO:0000256" key="2">
    <source>
        <dbReference type="ARBA" id="ARBA00022475"/>
    </source>
</evidence>
<dbReference type="InterPro" id="IPR050083">
    <property type="entry name" value="HtpX_protease"/>
</dbReference>
<feature type="transmembrane region" description="Helical" evidence="12">
    <location>
        <begin position="776"/>
        <end position="794"/>
    </location>
</feature>
<reference evidence="14" key="2">
    <citation type="submission" date="2020-09" db="EMBL/GenBank/DDBJ databases">
        <authorList>
            <person name="Sun Q."/>
            <person name="Ohkuma M."/>
        </authorList>
    </citation>
    <scope>NUCLEOTIDE SEQUENCE</scope>
    <source>
        <strain evidence="14">JCM 4059</strain>
    </source>
</reference>
<feature type="transmembrane region" description="Helical" evidence="12">
    <location>
        <begin position="590"/>
        <end position="611"/>
    </location>
</feature>
<feature type="transmembrane region" description="Helical" evidence="12">
    <location>
        <begin position="471"/>
        <end position="489"/>
    </location>
</feature>
<evidence type="ECO:0000256" key="6">
    <source>
        <dbReference type="ARBA" id="ARBA00022801"/>
    </source>
</evidence>
<keyword evidence="2" id="KW-1003">Cell membrane</keyword>